<organism evidence="2 3">
    <name type="scientific">Methanolapillus millepedarum</name>
    <dbReference type="NCBI Taxonomy" id="3028296"/>
    <lineage>
        <taxon>Archaea</taxon>
        <taxon>Methanobacteriati</taxon>
        <taxon>Methanobacteriota</taxon>
        <taxon>Stenosarchaea group</taxon>
        <taxon>Methanomicrobia</taxon>
        <taxon>Methanosarcinales</taxon>
        <taxon>Methanosarcinaceae</taxon>
        <taxon>Methanolapillus</taxon>
    </lineage>
</organism>
<proteinExistence type="predicted"/>
<keyword evidence="1" id="KW-0812">Transmembrane</keyword>
<dbReference type="AlphaFoldDB" id="A0AA96ZVI6"/>
<evidence type="ECO:0000313" key="2">
    <source>
        <dbReference type="EMBL" id="WNY24892.1"/>
    </source>
</evidence>
<dbReference type="Gene3D" id="1.20.950.20">
    <property type="entry name" value="Transmembrane di-heme cytochromes, Chain C"/>
    <property type="match status" value="1"/>
</dbReference>
<feature type="transmembrane region" description="Helical" evidence="1">
    <location>
        <begin position="210"/>
        <end position="233"/>
    </location>
</feature>
<keyword evidence="3" id="KW-1185">Reference proteome</keyword>
<accession>A0AA96ZVI6</accession>
<dbReference type="GO" id="GO:0022904">
    <property type="term" value="P:respiratory electron transport chain"/>
    <property type="evidence" value="ECO:0007669"/>
    <property type="project" value="InterPro"/>
</dbReference>
<dbReference type="GO" id="GO:0009055">
    <property type="term" value="F:electron transfer activity"/>
    <property type="evidence" value="ECO:0007669"/>
    <property type="project" value="InterPro"/>
</dbReference>
<reference evidence="2 3" key="1">
    <citation type="submission" date="2023-07" db="EMBL/GenBank/DDBJ databases">
        <title>Closed genoem sequence of Methanosarcinaceae archaeon Ac7.</title>
        <authorList>
            <person name="Poehlein A."/>
            <person name="Protasov E."/>
            <person name="Platt K."/>
            <person name="Reeh H."/>
            <person name="Daniel R."/>
            <person name="Brune A."/>
        </authorList>
    </citation>
    <scope>NUCLEOTIDE SEQUENCE [LARGE SCALE GENOMIC DNA]</scope>
    <source>
        <strain evidence="2 3">Ac7</strain>
    </source>
</reference>
<evidence type="ECO:0000256" key="1">
    <source>
        <dbReference type="SAM" id="Phobius"/>
    </source>
</evidence>
<keyword evidence="1" id="KW-0472">Membrane</keyword>
<dbReference type="GeneID" id="89229541"/>
<dbReference type="Proteomes" id="UP001303587">
    <property type="component" value="Chromosome"/>
</dbReference>
<feature type="transmembrane region" description="Helical" evidence="1">
    <location>
        <begin position="38"/>
        <end position="56"/>
    </location>
</feature>
<keyword evidence="1" id="KW-1133">Transmembrane helix</keyword>
<dbReference type="RefSeq" id="WP_338102955.1">
    <property type="nucleotide sequence ID" value="NZ_CP131060.1"/>
</dbReference>
<dbReference type="InterPro" id="IPR016174">
    <property type="entry name" value="Di-haem_cyt_TM"/>
</dbReference>
<evidence type="ECO:0000313" key="3">
    <source>
        <dbReference type="Proteomes" id="UP001303587"/>
    </source>
</evidence>
<feature type="transmembrane region" description="Helical" evidence="1">
    <location>
        <begin position="157"/>
        <end position="177"/>
    </location>
</feature>
<gene>
    <name evidence="2" type="ORF">MsAc7_04210</name>
</gene>
<name>A0AA96ZVI6_9EURY</name>
<evidence type="ECO:0008006" key="4">
    <source>
        <dbReference type="Google" id="ProtNLM"/>
    </source>
</evidence>
<dbReference type="GO" id="GO:0005886">
    <property type="term" value="C:plasma membrane"/>
    <property type="evidence" value="ECO:0007669"/>
    <property type="project" value="UniProtKB-SubCell"/>
</dbReference>
<dbReference type="SUPFAM" id="SSF81342">
    <property type="entry name" value="Transmembrane di-heme cytochromes"/>
    <property type="match status" value="1"/>
</dbReference>
<sequence>MTENVKDNKTKPAKKVQATAEEKATVKRYDWIARWTHTFHAIAMLVLLFTGFAIYFRWDFITFHNARAWHMIAVPVLIVTNWILVPYGIMAEGYAEGGVKGIVSHFKSAYIFGKDDFLRLKGMILNFFGKQAEYPPFTVYDKKTGHYVTKLHPMFKILIVLEGMCIFLIFITGIVLYKVDWSVLGLPIAEWITWIFNWIGQWFNMNGLELIRWVHLALTYFFVFELIVHVFILEFDPKVFKYWKSIFINGQEDLDGPVVEVVENAHHK</sequence>
<protein>
    <recommendedName>
        <fullName evidence="4">Cytochrome B</fullName>
    </recommendedName>
</protein>
<feature type="transmembrane region" description="Helical" evidence="1">
    <location>
        <begin position="68"/>
        <end position="89"/>
    </location>
</feature>
<dbReference type="EMBL" id="CP131060">
    <property type="protein sequence ID" value="WNY24892.1"/>
    <property type="molecule type" value="Genomic_DNA"/>
</dbReference>